<organism evidence="1 2">
    <name type="scientific">Benzoatithermus flavus</name>
    <dbReference type="NCBI Taxonomy" id="3108223"/>
    <lineage>
        <taxon>Bacteria</taxon>
        <taxon>Pseudomonadati</taxon>
        <taxon>Pseudomonadota</taxon>
        <taxon>Alphaproteobacteria</taxon>
        <taxon>Geminicoccales</taxon>
        <taxon>Geminicoccaceae</taxon>
        <taxon>Benzoatithermus</taxon>
    </lineage>
</organism>
<proteinExistence type="predicted"/>
<comment type="caution">
    <text evidence="1">The sequence shown here is derived from an EMBL/GenBank/DDBJ whole genome shotgun (WGS) entry which is preliminary data.</text>
</comment>
<accession>A0ABU8XW27</accession>
<dbReference type="InterPro" id="IPR005493">
    <property type="entry name" value="RraA/RraA-like"/>
</dbReference>
<dbReference type="EMBL" id="JBBLZC010000026">
    <property type="protein sequence ID" value="MEK0085405.1"/>
    <property type="molecule type" value="Genomic_DNA"/>
</dbReference>
<evidence type="ECO:0000313" key="2">
    <source>
        <dbReference type="Proteomes" id="UP001375743"/>
    </source>
</evidence>
<dbReference type="Pfam" id="PF03737">
    <property type="entry name" value="RraA-like"/>
    <property type="match status" value="1"/>
</dbReference>
<sequence>MTIDPKLLDHLRAFDTPTICNALEIVAPERRVTGFTTKPFVCAFPSMPPILGFARTATIRARERPDLPAAELKARRLAYYEYVAGGAGPAIVVVQDLDPEPGFGSFWGEVNTAIHKGLGVAGCITNGSIRDLDMIATDFQLLAGSVGPSHAWVHVESFAQEVTVHGMTVRHGDLLHADKHGAVTIPADAVERLPHAIDLVTRREAPIIAAARQPGFSIEKLRVAMAEADEIH</sequence>
<gene>
    <name evidence="1" type="ORF">U1T56_19810</name>
</gene>
<dbReference type="RefSeq" id="WP_418161253.1">
    <property type="nucleotide sequence ID" value="NZ_JBBLZC010000026.1"/>
</dbReference>
<keyword evidence="2" id="KW-1185">Reference proteome</keyword>
<dbReference type="SUPFAM" id="SSF89562">
    <property type="entry name" value="RraA-like"/>
    <property type="match status" value="1"/>
</dbReference>
<dbReference type="Gene3D" id="3.50.30.40">
    <property type="entry name" value="Ribonuclease E inhibitor RraA/RraA-like"/>
    <property type="match status" value="1"/>
</dbReference>
<name>A0ABU8XW27_9PROT</name>
<evidence type="ECO:0000313" key="1">
    <source>
        <dbReference type="EMBL" id="MEK0085405.1"/>
    </source>
</evidence>
<evidence type="ECO:0008006" key="3">
    <source>
        <dbReference type="Google" id="ProtNLM"/>
    </source>
</evidence>
<reference evidence="1 2" key="1">
    <citation type="submission" date="2024-01" db="EMBL/GenBank/DDBJ databases">
        <title>Multi-omics insights into the function and evolution of sodium benzoate biodegradation pathways in Benzoatithermus flavus gen. nov., sp. nov. from hot spring.</title>
        <authorList>
            <person name="Hu C.-J."/>
            <person name="Li W.-J."/>
        </authorList>
    </citation>
    <scope>NUCLEOTIDE SEQUENCE [LARGE SCALE GENOMIC DNA]</scope>
    <source>
        <strain evidence="1 2">SYSU G07066</strain>
    </source>
</reference>
<protein>
    <recommendedName>
        <fullName evidence="3">Regulator of RNase E activity RraA</fullName>
    </recommendedName>
</protein>
<dbReference type="InterPro" id="IPR036704">
    <property type="entry name" value="RraA/RraA-like_sf"/>
</dbReference>
<dbReference type="Proteomes" id="UP001375743">
    <property type="component" value="Unassembled WGS sequence"/>
</dbReference>